<name>C2EN34_9LACO</name>
<protein>
    <submittedName>
        <fullName evidence="1">Uncharacterized protein</fullName>
    </submittedName>
</protein>
<dbReference type="InterPro" id="IPR027417">
    <property type="entry name" value="P-loop_NTPase"/>
</dbReference>
<dbReference type="HOGENOM" id="CLU_1426332_0_0_9"/>
<reference evidence="1 2" key="1">
    <citation type="submission" date="2009-01" db="EMBL/GenBank/DDBJ databases">
        <authorList>
            <person name="Qin X."/>
            <person name="Bachman B."/>
            <person name="Battles P."/>
            <person name="Bell A."/>
            <person name="Bess C."/>
            <person name="Bickham C."/>
            <person name="Chaboub L."/>
            <person name="Chen D."/>
            <person name="Coyle M."/>
            <person name="Deiros D.R."/>
            <person name="Dinh H."/>
            <person name="Forbes L."/>
            <person name="Fowler G."/>
            <person name="Francisco L."/>
            <person name="Fu Q."/>
            <person name="Gubbala S."/>
            <person name="Hale W."/>
            <person name="Han Y."/>
            <person name="Hemphill L."/>
            <person name="Highlander S.K."/>
            <person name="Hirani K."/>
            <person name="Hogues M."/>
            <person name="Jackson L."/>
            <person name="Jakkamsetti A."/>
            <person name="Javaid M."/>
            <person name="Jiang H."/>
            <person name="Korchina V."/>
            <person name="Kovar C."/>
            <person name="Lara F."/>
            <person name="Lee S."/>
            <person name="Mata R."/>
            <person name="Mathew T."/>
            <person name="Moen C."/>
            <person name="Morales K."/>
            <person name="Munidasa M."/>
            <person name="Nazareth L."/>
            <person name="Ngo R."/>
            <person name="Nguyen L."/>
            <person name="Okwuonu G."/>
            <person name="Ongeri F."/>
            <person name="Patil S."/>
            <person name="Petrosino J."/>
            <person name="Pham C."/>
            <person name="Pham P."/>
            <person name="Pu L.-L."/>
            <person name="Puazo M."/>
            <person name="Raj R."/>
            <person name="Reid J."/>
            <person name="Rouhana J."/>
            <person name="Saada N."/>
            <person name="Shang Y."/>
            <person name="Simmons D."/>
            <person name="Thornton R."/>
            <person name="Warren J."/>
            <person name="Weissenberger G."/>
            <person name="Zhang J."/>
            <person name="Zhang L."/>
            <person name="Zhou C."/>
            <person name="Zhu D."/>
            <person name="Muzny D."/>
            <person name="Worley K."/>
            <person name="Gibbs R."/>
        </authorList>
    </citation>
    <scope>NUCLEOTIDE SEQUENCE [LARGE SCALE GENOMIC DNA]</scope>
    <source>
        <strain evidence="1 2">DSM 16047</strain>
    </source>
</reference>
<dbReference type="Proteomes" id="UP000005583">
    <property type="component" value="Unassembled WGS sequence"/>
</dbReference>
<dbReference type="STRING" id="525365.HMPREF0548_1080"/>
<organism evidence="1 2">
    <name type="scientific">Lactobacillus ultunensis DSM 16047</name>
    <dbReference type="NCBI Taxonomy" id="525365"/>
    <lineage>
        <taxon>Bacteria</taxon>
        <taxon>Bacillati</taxon>
        <taxon>Bacillota</taxon>
        <taxon>Bacilli</taxon>
        <taxon>Lactobacillales</taxon>
        <taxon>Lactobacillaceae</taxon>
        <taxon>Lactobacillus</taxon>
    </lineage>
</organism>
<keyword evidence="2" id="KW-1185">Reference proteome</keyword>
<dbReference type="SUPFAM" id="SSF52540">
    <property type="entry name" value="P-loop containing nucleoside triphosphate hydrolases"/>
    <property type="match status" value="1"/>
</dbReference>
<dbReference type="Gene3D" id="3.40.50.300">
    <property type="entry name" value="P-loop containing nucleotide triphosphate hydrolases"/>
    <property type="match status" value="1"/>
</dbReference>
<dbReference type="EMBL" id="ACGU01000049">
    <property type="protein sequence ID" value="EEJ72076.1"/>
    <property type="molecule type" value="Genomic_DNA"/>
</dbReference>
<evidence type="ECO:0000313" key="1">
    <source>
        <dbReference type="EMBL" id="EEJ72076.1"/>
    </source>
</evidence>
<dbReference type="eggNOG" id="COG4639">
    <property type="taxonomic scope" value="Bacteria"/>
</dbReference>
<dbReference type="Pfam" id="PF13671">
    <property type="entry name" value="AAA_33"/>
    <property type="match status" value="1"/>
</dbReference>
<comment type="caution">
    <text evidence="1">The sequence shown here is derived from an EMBL/GenBank/DDBJ whole genome shotgun (WGS) entry which is preliminary data.</text>
</comment>
<evidence type="ECO:0000313" key="2">
    <source>
        <dbReference type="Proteomes" id="UP000005583"/>
    </source>
</evidence>
<gene>
    <name evidence="1" type="ORF">HMPREF0548_1080</name>
</gene>
<dbReference type="AlphaFoldDB" id="C2EN34"/>
<accession>C2EN34</accession>
<proteinExistence type="predicted"/>
<sequence>MTNNMKRIPLILMLGPQASGKSSFIKMNDLQNYTISADEIRIRLNGINSNNGHPQINFVGQTEKIVWQIFNQILQTRLQNGLPTIVDNTNLGGHGFNPINDILKRVPDNYQVYVIDCFKPLLDANDPLSKESLTHALKILDQRNRDREYSVNMDIIQRFVDYYAHFEIPNEVKVISSADLQKAQDLIDLVLNFNK</sequence>